<dbReference type="PROSITE" id="PS50111">
    <property type="entry name" value="CHEMOTAXIS_TRANSDUC_2"/>
    <property type="match status" value="1"/>
</dbReference>
<dbReference type="Proteomes" id="UP000233375">
    <property type="component" value="Unassembled WGS sequence"/>
</dbReference>
<protein>
    <recommendedName>
        <fullName evidence="3">Methyl-accepting transducer domain-containing protein</fullName>
    </recommendedName>
</protein>
<comment type="caution">
    <text evidence="4">The sequence shown here is derived from an EMBL/GenBank/DDBJ whole genome shotgun (WGS) entry which is preliminary data.</text>
</comment>
<name>A0A2N0Z016_9BACI</name>
<organism evidence="4 5">
    <name type="scientific">Niallia nealsonii</name>
    <dbReference type="NCBI Taxonomy" id="115979"/>
    <lineage>
        <taxon>Bacteria</taxon>
        <taxon>Bacillati</taxon>
        <taxon>Bacillota</taxon>
        <taxon>Bacilli</taxon>
        <taxon>Bacillales</taxon>
        <taxon>Bacillaceae</taxon>
        <taxon>Niallia</taxon>
    </lineage>
</organism>
<dbReference type="Pfam" id="PF00015">
    <property type="entry name" value="MCPsignal"/>
    <property type="match status" value="1"/>
</dbReference>
<dbReference type="InterPro" id="IPR004089">
    <property type="entry name" value="MCPsignal_dom"/>
</dbReference>
<dbReference type="Gene3D" id="1.10.287.950">
    <property type="entry name" value="Methyl-accepting chemotaxis protein"/>
    <property type="match status" value="1"/>
</dbReference>
<feature type="domain" description="Methyl-accepting transducer" evidence="3">
    <location>
        <begin position="1"/>
        <end position="49"/>
    </location>
</feature>
<dbReference type="AlphaFoldDB" id="A0A2N0Z016"/>
<keyword evidence="1 2" id="KW-0807">Transducer</keyword>
<evidence type="ECO:0000259" key="3">
    <source>
        <dbReference type="PROSITE" id="PS50111"/>
    </source>
</evidence>
<sequence>MGKLVRTTSDVLKLLEESLKEIGSITAVINGIADQTNLFALNGAIEAVR</sequence>
<evidence type="ECO:0000256" key="1">
    <source>
        <dbReference type="ARBA" id="ARBA00023224"/>
    </source>
</evidence>
<dbReference type="PANTHER" id="PTHR32089">
    <property type="entry name" value="METHYL-ACCEPTING CHEMOTAXIS PROTEIN MCPB"/>
    <property type="match status" value="1"/>
</dbReference>
<dbReference type="GO" id="GO:0016020">
    <property type="term" value="C:membrane"/>
    <property type="evidence" value="ECO:0007669"/>
    <property type="project" value="InterPro"/>
</dbReference>
<dbReference type="OrthoDB" id="266313at2"/>
<reference evidence="4 5" key="1">
    <citation type="journal article" date="2003" name="Int. J. Syst. Evol. Microbiol.">
        <title>Bacillus nealsonii sp. nov., isolated from a spacecraft-assembly facility, whose spores are gamma-radiation resistant.</title>
        <authorList>
            <person name="Venkateswaran K."/>
            <person name="Kempf M."/>
            <person name="Chen F."/>
            <person name="Satomi M."/>
            <person name="Nicholson W."/>
            <person name="Kern R."/>
        </authorList>
    </citation>
    <scope>NUCLEOTIDE SEQUENCE [LARGE SCALE GENOMIC DNA]</scope>
    <source>
        <strain evidence="4 5">FO-92</strain>
    </source>
</reference>
<evidence type="ECO:0000313" key="5">
    <source>
        <dbReference type="Proteomes" id="UP000233375"/>
    </source>
</evidence>
<evidence type="ECO:0000256" key="2">
    <source>
        <dbReference type="PROSITE-ProRule" id="PRU00284"/>
    </source>
</evidence>
<dbReference type="EMBL" id="PISE01000031">
    <property type="protein sequence ID" value="PKG22863.1"/>
    <property type="molecule type" value="Genomic_DNA"/>
</dbReference>
<accession>A0A2N0Z016</accession>
<gene>
    <name evidence="4" type="ORF">CWS01_14355</name>
</gene>
<dbReference type="GO" id="GO:0007165">
    <property type="term" value="P:signal transduction"/>
    <property type="evidence" value="ECO:0007669"/>
    <property type="project" value="UniProtKB-KW"/>
</dbReference>
<evidence type="ECO:0000313" key="4">
    <source>
        <dbReference type="EMBL" id="PKG22863.1"/>
    </source>
</evidence>
<dbReference type="PANTHER" id="PTHR32089:SF114">
    <property type="entry name" value="METHYL-ACCEPTING CHEMOTAXIS PROTEIN MCPB"/>
    <property type="match status" value="1"/>
</dbReference>
<keyword evidence="5" id="KW-1185">Reference proteome</keyword>
<proteinExistence type="predicted"/>
<dbReference type="SUPFAM" id="SSF58104">
    <property type="entry name" value="Methyl-accepting chemotaxis protein (MCP) signaling domain"/>
    <property type="match status" value="1"/>
</dbReference>